<dbReference type="PANTHER" id="PTHR24006:SF888">
    <property type="entry name" value="UBIQUITIN CARBOXYL-TERMINAL HYDROLASE 30"/>
    <property type="match status" value="1"/>
</dbReference>
<dbReference type="EMBL" id="MN740401">
    <property type="protein sequence ID" value="QHU04449.1"/>
    <property type="molecule type" value="Genomic_DNA"/>
</dbReference>
<organism evidence="9">
    <name type="scientific">viral metagenome</name>
    <dbReference type="NCBI Taxonomy" id="1070528"/>
    <lineage>
        <taxon>unclassified sequences</taxon>
        <taxon>metagenomes</taxon>
        <taxon>organismal metagenomes</taxon>
    </lineage>
</organism>
<comment type="similarity">
    <text evidence="2">Belongs to the peptidase C19 family.</text>
</comment>
<dbReference type="GO" id="GO:0005829">
    <property type="term" value="C:cytosol"/>
    <property type="evidence" value="ECO:0007669"/>
    <property type="project" value="TreeGrafter"/>
</dbReference>
<dbReference type="SUPFAM" id="SSF54001">
    <property type="entry name" value="Cysteine proteinases"/>
    <property type="match status" value="1"/>
</dbReference>
<dbReference type="Pfam" id="PF00443">
    <property type="entry name" value="UCH"/>
    <property type="match status" value="1"/>
</dbReference>
<evidence type="ECO:0000256" key="6">
    <source>
        <dbReference type="ARBA" id="ARBA00022801"/>
    </source>
</evidence>
<evidence type="ECO:0000256" key="5">
    <source>
        <dbReference type="ARBA" id="ARBA00022786"/>
    </source>
</evidence>
<dbReference type="InterPro" id="IPR050164">
    <property type="entry name" value="Peptidase_C19"/>
</dbReference>
<reference evidence="9" key="1">
    <citation type="journal article" date="2020" name="Nature">
        <title>Giant virus diversity and host interactions through global metagenomics.</title>
        <authorList>
            <person name="Schulz F."/>
            <person name="Roux S."/>
            <person name="Paez-Espino D."/>
            <person name="Jungbluth S."/>
            <person name="Walsh D.A."/>
            <person name="Denef V.J."/>
            <person name="McMahon K.D."/>
            <person name="Konstantinidis K.T."/>
            <person name="Eloe-Fadrosh E.A."/>
            <person name="Kyrpides N.C."/>
            <person name="Woyke T."/>
        </authorList>
    </citation>
    <scope>NUCLEOTIDE SEQUENCE</scope>
    <source>
        <strain evidence="9">GVMAG-M-3300027708-51</strain>
    </source>
</reference>
<dbReference type="GO" id="GO:0004843">
    <property type="term" value="F:cysteine-type deubiquitinase activity"/>
    <property type="evidence" value="ECO:0007669"/>
    <property type="project" value="UniProtKB-EC"/>
</dbReference>
<dbReference type="InterPro" id="IPR038765">
    <property type="entry name" value="Papain-like_cys_pep_sf"/>
</dbReference>
<keyword evidence="4" id="KW-0645">Protease</keyword>
<feature type="domain" description="USP" evidence="8">
    <location>
        <begin position="5"/>
        <end position="255"/>
    </location>
</feature>
<keyword evidence="5" id="KW-0833">Ubl conjugation pathway</keyword>
<evidence type="ECO:0000256" key="3">
    <source>
        <dbReference type="ARBA" id="ARBA00012759"/>
    </source>
</evidence>
<evidence type="ECO:0000313" key="9">
    <source>
        <dbReference type="EMBL" id="QHU04449.1"/>
    </source>
</evidence>
<sequence length="257" mass="29136">MATTFGLRNQRGSCWVNATLQAVFRLPEVQDRYENDKADENNPVDLSLQEIWCSRGDEGLKALYECVKTGLMPAGEGIGDSHELLEFLCDKLPFLDKLCRFKMSHQVKCSNCEYSDLRTESLIEFSVTPTAKKQGLISCIGQSVQPITIPDWTCEKCKGKGCTKQLLMATFPDVFVFHCTTLNTSVSYSPLLNINANRYALSSVVCFNGGHWWAYGRSQPPGSNWVEFDDQRVQDHGPNNFPLSDTMRLLFYYRLKE</sequence>
<dbReference type="GO" id="GO:0016579">
    <property type="term" value="P:protein deubiquitination"/>
    <property type="evidence" value="ECO:0007669"/>
    <property type="project" value="InterPro"/>
</dbReference>
<accession>A0A6C0JFR9</accession>
<dbReference type="InterPro" id="IPR028889">
    <property type="entry name" value="USP"/>
</dbReference>
<evidence type="ECO:0000256" key="1">
    <source>
        <dbReference type="ARBA" id="ARBA00000707"/>
    </source>
</evidence>
<proteinExistence type="inferred from homology"/>
<dbReference type="InterPro" id="IPR001394">
    <property type="entry name" value="Peptidase_C19_UCH"/>
</dbReference>
<keyword evidence="6" id="KW-0378">Hydrolase</keyword>
<dbReference type="GO" id="GO:0005634">
    <property type="term" value="C:nucleus"/>
    <property type="evidence" value="ECO:0007669"/>
    <property type="project" value="TreeGrafter"/>
</dbReference>
<dbReference type="GO" id="GO:0006508">
    <property type="term" value="P:proteolysis"/>
    <property type="evidence" value="ECO:0007669"/>
    <property type="project" value="UniProtKB-KW"/>
</dbReference>
<evidence type="ECO:0000256" key="2">
    <source>
        <dbReference type="ARBA" id="ARBA00009085"/>
    </source>
</evidence>
<dbReference type="AlphaFoldDB" id="A0A6C0JFR9"/>
<dbReference type="PROSITE" id="PS50235">
    <property type="entry name" value="USP_3"/>
    <property type="match status" value="1"/>
</dbReference>
<dbReference type="EC" id="3.4.19.12" evidence="3"/>
<evidence type="ECO:0000256" key="7">
    <source>
        <dbReference type="ARBA" id="ARBA00022807"/>
    </source>
</evidence>
<evidence type="ECO:0000256" key="4">
    <source>
        <dbReference type="ARBA" id="ARBA00022670"/>
    </source>
</evidence>
<dbReference type="PANTHER" id="PTHR24006">
    <property type="entry name" value="UBIQUITIN CARBOXYL-TERMINAL HYDROLASE"/>
    <property type="match status" value="1"/>
</dbReference>
<name>A0A6C0JFR9_9ZZZZ</name>
<dbReference type="Gene3D" id="3.90.70.10">
    <property type="entry name" value="Cysteine proteinases"/>
    <property type="match status" value="1"/>
</dbReference>
<comment type="catalytic activity">
    <reaction evidence="1">
        <text>Thiol-dependent hydrolysis of ester, thioester, amide, peptide and isopeptide bonds formed by the C-terminal Gly of ubiquitin (a 76-residue protein attached to proteins as an intracellular targeting signal).</text>
        <dbReference type="EC" id="3.4.19.12"/>
    </reaction>
</comment>
<protein>
    <recommendedName>
        <fullName evidence="3">ubiquitinyl hydrolase 1</fullName>
        <ecNumber evidence="3">3.4.19.12</ecNumber>
    </recommendedName>
</protein>
<evidence type="ECO:0000259" key="8">
    <source>
        <dbReference type="PROSITE" id="PS50235"/>
    </source>
</evidence>
<keyword evidence="7" id="KW-0788">Thiol protease</keyword>